<protein>
    <recommendedName>
        <fullName evidence="5">1-deoxy-D-xylulose-5-phosphate reductoisomerase</fullName>
        <ecNumber evidence="5">1.1.1.267</ecNumber>
    </recommendedName>
</protein>
<dbReference type="HAMAP" id="MF_00183">
    <property type="entry name" value="DXP_reductoisom"/>
    <property type="match status" value="1"/>
</dbReference>
<comment type="cofactor">
    <cofactor evidence="2">
        <name>Mg(2+)</name>
        <dbReference type="ChEBI" id="CHEBI:18420"/>
    </cofactor>
</comment>
<evidence type="ECO:0000256" key="5">
    <source>
        <dbReference type="ARBA" id="ARBA00012366"/>
    </source>
</evidence>
<organism evidence="15">
    <name type="scientific">marine metagenome</name>
    <dbReference type="NCBI Taxonomy" id="408172"/>
    <lineage>
        <taxon>unclassified sequences</taxon>
        <taxon>metagenomes</taxon>
        <taxon>ecological metagenomes</taxon>
    </lineage>
</organism>
<keyword evidence="10" id="KW-0414">Isoprene biosynthesis</keyword>
<dbReference type="Pfam" id="PF08436">
    <property type="entry name" value="DXP_redisom_C"/>
    <property type="match status" value="1"/>
</dbReference>
<dbReference type="InterPro" id="IPR036169">
    <property type="entry name" value="DXPR_C_sf"/>
</dbReference>
<dbReference type="Gene3D" id="3.40.50.720">
    <property type="entry name" value="NAD(P)-binding Rossmann-like Domain"/>
    <property type="match status" value="1"/>
</dbReference>
<evidence type="ECO:0000256" key="10">
    <source>
        <dbReference type="ARBA" id="ARBA00023229"/>
    </source>
</evidence>
<dbReference type="AlphaFoldDB" id="A0A381RP62"/>
<feature type="domain" description="1-deoxy-D-xylulose 5-phosphate reductoisomerase N-terminal" evidence="12">
    <location>
        <begin position="1"/>
        <end position="127"/>
    </location>
</feature>
<proteinExistence type="inferred from homology"/>
<keyword evidence="7" id="KW-0521">NADP</keyword>
<dbReference type="EC" id="1.1.1.267" evidence="5"/>
<dbReference type="GO" id="GO:0051484">
    <property type="term" value="P:isopentenyl diphosphate biosynthetic process, methylerythritol 4-phosphate pathway involved in terpenoid biosynthetic process"/>
    <property type="evidence" value="ECO:0007669"/>
    <property type="project" value="TreeGrafter"/>
</dbReference>
<dbReference type="InterPro" id="IPR013644">
    <property type="entry name" value="DXP_reductoisomerase_C"/>
</dbReference>
<keyword evidence="9" id="KW-0464">Manganese</keyword>
<dbReference type="Pfam" id="PF02670">
    <property type="entry name" value="DXP_reductoisom"/>
    <property type="match status" value="1"/>
</dbReference>
<dbReference type="UniPathway" id="UPA00056">
    <property type="reaction ID" value="UER00092"/>
</dbReference>
<keyword evidence="6" id="KW-0479">Metal-binding</keyword>
<name>A0A381RP62_9ZZZZ</name>
<evidence type="ECO:0000256" key="11">
    <source>
        <dbReference type="ARBA" id="ARBA00048543"/>
    </source>
</evidence>
<dbReference type="PIRSF" id="PIRSF006205">
    <property type="entry name" value="Dxp_reductismrs"/>
    <property type="match status" value="1"/>
</dbReference>
<feature type="non-terminal residue" evidence="15">
    <location>
        <position position="1"/>
    </location>
</feature>
<comment type="catalytic activity">
    <reaction evidence="11">
        <text>2-C-methyl-D-erythritol 4-phosphate + NADP(+) = 1-deoxy-D-xylulose 5-phosphate + NADPH + H(+)</text>
        <dbReference type="Rhea" id="RHEA:13717"/>
        <dbReference type="ChEBI" id="CHEBI:15378"/>
        <dbReference type="ChEBI" id="CHEBI:57783"/>
        <dbReference type="ChEBI" id="CHEBI:57792"/>
        <dbReference type="ChEBI" id="CHEBI:58262"/>
        <dbReference type="ChEBI" id="CHEBI:58349"/>
        <dbReference type="EC" id="1.1.1.267"/>
    </reaction>
    <physiologicalReaction direction="right-to-left" evidence="11">
        <dbReference type="Rhea" id="RHEA:13719"/>
    </physiologicalReaction>
</comment>
<dbReference type="NCBIfam" id="NF009114">
    <property type="entry name" value="PRK12464.1"/>
    <property type="match status" value="1"/>
</dbReference>
<evidence type="ECO:0000259" key="13">
    <source>
        <dbReference type="Pfam" id="PF08436"/>
    </source>
</evidence>
<dbReference type="GO" id="GO:0030145">
    <property type="term" value="F:manganese ion binding"/>
    <property type="evidence" value="ECO:0007669"/>
    <property type="project" value="TreeGrafter"/>
</dbReference>
<gene>
    <name evidence="15" type="ORF">METZ01_LOCUS45908</name>
</gene>
<evidence type="ECO:0000256" key="8">
    <source>
        <dbReference type="ARBA" id="ARBA00023002"/>
    </source>
</evidence>
<dbReference type="SUPFAM" id="SSF55347">
    <property type="entry name" value="Glyceraldehyde-3-phosphate dehydrogenase-like, C-terminal domain"/>
    <property type="match status" value="1"/>
</dbReference>
<evidence type="ECO:0000256" key="6">
    <source>
        <dbReference type="ARBA" id="ARBA00022723"/>
    </source>
</evidence>
<dbReference type="Pfam" id="PF13288">
    <property type="entry name" value="DXPR_C"/>
    <property type="match status" value="1"/>
</dbReference>
<dbReference type="SUPFAM" id="SSF69055">
    <property type="entry name" value="1-deoxy-D-xylulose-5-phosphate reductoisomerase, C-terminal domain"/>
    <property type="match status" value="1"/>
</dbReference>
<evidence type="ECO:0000256" key="7">
    <source>
        <dbReference type="ARBA" id="ARBA00022857"/>
    </source>
</evidence>
<dbReference type="NCBIfam" id="TIGR00243">
    <property type="entry name" value="Dxr"/>
    <property type="match status" value="1"/>
</dbReference>
<dbReference type="PANTHER" id="PTHR30525:SF0">
    <property type="entry name" value="1-DEOXY-D-XYLULOSE 5-PHOSPHATE REDUCTOISOMERASE, CHLOROPLASTIC"/>
    <property type="match status" value="1"/>
</dbReference>
<evidence type="ECO:0000313" key="15">
    <source>
        <dbReference type="EMBL" id="SUZ93054.1"/>
    </source>
</evidence>
<dbReference type="InterPro" id="IPR026877">
    <property type="entry name" value="DXPR_C"/>
</dbReference>
<evidence type="ECO:0000256" key="9">
    <source>
        <dbReference type="ARBA" id="ARBA00023211"/>
    </source>
</evidence>
<sequence>VGILGSTGSIGVNALKVIERHSGNFSVKYLSAHSNAEKLVEQALDFQPEVVAIADENSAKTISEGLAQTSIKVLTGREGLLELASRNDVDICLNALVGSAGMEPTVRALEAGVDLALSNKESLVMAGGLIRRIMDETGATLFPVDSEHSAIWQCLLGEEVSNVRRLILTGSGGPFRTKPMNEFYDITVDEALNHPKWEMGKKITIDSATLMNKGLEVIEAHWLFGLNKEQIDIVIHPQSIIHSMVEFIDGSVKGQMGQPDMKIPIQFALTYPDRLEAEWEDFDPVNISGLTFEKPDREKFPSISLAYEALSRGGTATAALNVANDNSVRLFLDGKIGFTQIAEINEAALSEHKWIADPDLKDLLELEQWGKSFVELEMKESLTV</sequence>
<dbReference type="SUPFAM" id="SSF51735">
    <property type="entry name" value="NAD(P)-binding Rossmann-fold domains"/>
    <property type="match status" value="1"/>
</dbReference>
<evidence type="ECO:0000256" key="2">
    <source>
        <dbReference type="ARBA" id="ARBA00001946"/>
    </source>
</evidence>
<comment type="pathway">
    <text evidence="3">Isoprenoid biosynthesis; isopentenyl diphosphate biosynthesis via DXP pathway; isopentenyl diphosphate from 1-deoxy-D-xylulose 5-phosphate: step 1/6.</text>
</comment>
<dbReference type="Gene3D" id="1.10.1740.10">
    <property type="match status" value="1"/>
</dbReference>
<keyword evidence="8" id="KW-0560">Oxidoreductase</keyword>
<dbReference type="EMBL" id="UINC01002114">
    <property type="protein sequence ID" value="SUZ93054.1"/>
    <property type="molecule type" value="Genomic_DNA"/>
</dbReference>
<evidence type="ECO:0000259" key="14">
    <source>
        <dbReference type="Pfam" id="PF13288"/>
    </source>
</evidence>
<evidence type="ECO:0000256" key="4">
    <source>
        <dbReference type="ARBA" id="ARBA00006825"/>
    </source>
</evidence>
<dbReference type="PANTHER" id="PTHR30525">
    <property type="entry name" value="1-DEOXY-D-XYLULOSE 5-PHOSPHATE REDUCTOISOMERASE"/>
    <property type="match status" value="1"/>
</dbReference>
<dbReference type="GO" id="GO:0070402">
    <property type="term" value="F:NADPH binding"/>
    <property type="evidence" value="ECO:0007669"/>
    <property type="project" value="InterPro"/>
</dbReference>
<evidence type="ECO:0000256" key="1">
    <source>
        <dbReference type="ARBA" id="ARBA00001936"/>
    </source>
</evidence>
<dbReference type="FunFam" id="3.40.50.720:FF:000045">
    <property type="entry name" value="1-deoxy-D-xylulose 5-phosphate reductoisomerase"/>
    <property type="match status" value="1"/>
</dbReference>
<evidence type="ECO:0000259" key="12">
    <source>
        <dbReference type="Pfam" id="PF02670"/>
    </source>
</evidence>
<dbReference type="GO" id="GO:0030604">
    <property type="term" value="F:1-deoxy-D-xylulose-5-phosphate reductoisomerase activity"/>
    <property type="evidence" value="ECO:0007669"/>
    <property type="project" value="UniProtKB-EC"/>
</dbReference>
<evidence type="ECO:0000256" key="3">
    <source>
        <dbReference type="ARBA" id="ARBA00005094"/>
    </source>
</evidence>
<accession>A0A381RP62</accession>
<reference evidence="15" key="1">
    <citation type="submission" date="2018-05" db="EMBL/GenBank/DDBJ databases">
        <authorList>
            <person name="Lanie J.A."/>
            <person name="Ng W.-L."/>
            <person name="Kazmierczak K.M."/>
            <person name="Andrzejewski T.M."/>
            <person name="Davidsen T.M."/>
            <person name="Wayne K.J."/>
            <person name="Tettelin H."/>
            <person name="Glass J.I."/>
            <person name="Rusch D."/>
            <person name="Podicherti R."/>
            <person name="Tsui H.-C.T."/>
            <person name="Winkler M.E."/>
        </authorList>
    </citation>
    <scope>NUCLEOTIDE SEQUENCE</scope>
</reference>
<dbReference type="InterPro" id="IPR003821">
    <property type="entry name" value="DXP_reductoisomerase"/>
</dbReference>
<comment type="cofactor">
    <cofactor evidence="1">
        <name>Mn(2+)</name>
        <dbReference type="ChEBI" id="CHEBI:29035"/>
    </cofactor>
</comment>
<feature type="domain" description="DXP reductoisomerase C-terminal" evidence="14">
    <location>
        <begin position="256"/>
        <end position="371"/>
    </location>
</feature>
<dbReference type="InterPro" id="IPR013512">
    <property type="entry name" value="DXP_reductoisomerase_N"/>
</dbReference>
<feature type="domain" description="1-deoxy-D-xylulose 5-phosphate reductoisomerase C-terminal" evidence="13">
    <location>
        <begin position="141"/>
        <end position="224"/>
    </location>
</feature>
<comment type="similarity">
    <text evidence="4">Belongs to the DXR family.</text>
</comment>
<dbReference type="InterPro" id="IPR036291">
    <property type="entry name" value="NAD(P)-bd_dom_sf"/>
</dbReference>